<evidence type="ECO:0000259" key="7">
    <source>
        <dbReference type="PROSITE" id="PS51900"/>
    </source>
</evidence>
<dbReference type="PROSITE" id="PS51900">
    <property type="entry name" value="CB"/>
    <property type="match status" value="1"/>
</dbReference>
<feature type="domain" description="Core-binding (CB)" evidence="7">
    <location>
        <begin position="97"/>
        <end position="169"/>
    </location>
</feature>
<dbReference type="PANTHER" id="PTHR30349">
    <property type="entry name" value="PHAGE INTEGRASE-RELATED"/>
    <property type="match status" value="1"/>
</dbReference>
<evidence type="ECO:0000259" key="6">
    <source>
        <dbReference type="PROSITE" id="PS51898"/>
    </source>
</evidence>
<organism evidence="8 9">
    <name type="scientific">Victivallis lenta</name>
    <dbReference type="NCBI Taxonomy" id="2606640"/>
    <lineage>
        <taxon>Bacteria</taxon>
        <taxon>Pseudomonadati</taxon>
        <taxon>Lentisphaerota</taxon>
        <taxon>Lentisphaeria</taxon>
        <taxon>Victivallales</taxon>
        <taxon>Victivallaceae</taxon>
        <taxon>Victivallis</taxon>
    </lineage>
</organism>
<feature type="domain" description="Tyr recombinase" evidence="6">
    <location>
        <begin position="195"/>
        <end position="395"/>
    </location>
</feature>
<gene>
    <name evidence="8" type="ORF">FYJ85_10065</name>
</gene>
<proteinExistence type="inferred from homology"/>
<dbReference type="InterPro" id="IPR002104">
    <property type="entry name" value="Integrase_catalytic"/>
</dbReference>
<dbReference type="GO" id="GO:0015074">
    <property type="term" value="P:DNA integration"/>
    <property type="evidence" value="ECO:0007669"/>
    <property type="project" value="UniProtKB-KW"/>
</dbReference>
<dbReference type="InterPro" id="IPR013762">
    <property type="entry name" value="Integrase-like_cat_sf"/>
</dbReference>
<dbReference type="Gene3D" id="1.10.443.10">
    <property type="entry name" value="Intergrase catalytic core"/>
    <property type="match status" value="1"/>
</dbReference>
<dbReference type="InterPro" id="IPR010998">
    <property type="entry name" value="Integrase_recombinase_N"/>
</dbReference>
<dbReference type="Pfam" id="PF00589">
    <property type="entry name" value="Phage_integrase"/>
    <property type="match status" value="1"/>
</dbReference>
<keyword evidence="3 5" id="KW-0238">DNA-binding</keyword>
<dbReference type="PROSITE" id="PS51898">
    <property type="entry name" value="TYR_RECOMBINASE"/>
    <property type="match status" value="1"/>
</dbReference>
<keyword evidence="9" id="KW-1185">Reference proteome</keyword>
<name>A0A844G3B4_9BACT</name>
<evidence type="ECO:0000256" key="5">
    <source>
        <dbReference type="PROSITE-ProRule" id="PRU01248"/>
    </source>
</evidence>
<keyword evidence="4" id="KW-0233">DNA recombination</keyword>
<comment type="caution">
    <text evidence="8">The sequence shown here is derived from an EMBL/GenBank/DDBJ whole genome shotgun (WGS) entry which is preliminary data.</text>
</comment>
<dbReference type="InterPro" id="IPR044068">
    <property type="entry name" value="CB"/>
</dbReference>
<reference evidence="8 9" key="1">
    <citation type="submission" date="2019-08" db="EMBL/GenBank/DDBJ databases">
        <title>In-depth cultivation of the pig gut microbiome towards novel bacterial diversity and tailored functional studies.</title>
        <authorList>
            <person name="Wylensek D."/>
            <person name="Hitch T.C.A."/>
            <person name="Clavel T."/>
        </authorList>
    </citation>
    <scope>NUCLEOTIDE SEQUENCE [LARGE SCALE GENOMIC DNA]</scope>
    <source>
        <strain evidence="8 9">BBE-744-WT-12</strain>
    </source>
</reference>
<dbReference type="EMBL" id="VUNS01000009">
    <property type="protein sequence ID" value="MST97385.1"/>
    <property type="molecule type" value="Genomic_DNA"/>
</dbReference>
<dbReference type="AlphaFoldDB" id="A0A844G3B4"/>
<evidence type="ECO:0000256" key="3">
    <source>
        <dbReference type="ARBA" id="ARBA00023125"/>
    </source>
</evidence>
<sequence length="436" mass="49752">MGKKCKVKLDVGTVYQKEEGGTYYFRYQVQHERKCVSLKTSNQEEALEKARKLLPIIQATTEEVISAHVKVARHLVKQARPLPLSEIWNVYSKHPQRAIPATVREELAYHSTLDEMIRYFSRYSNVKDVKDVTPAMAEDFANHLRTMQISVATHNRKIVRIRRIFGTLKDYLSIENPFGSSVLLRKEREEQGTLVRRIAFTREQEEAIRRELDNPHRKLMNKAEIKVVYYIGMYTGQRLKDCALMQWRNIDLEQKRIWVKQFKTGKEVLIPIAEPLQAVLREARKWQTDSYVCPKVAARYQIVDERGKEIGDSLVNIDVLRVIKWIGLEPSVATPGRKRKATVYGFHSLRHSFASFCAEAGVPKAVVVSILGADSSIIDRFYTHVGEDAQRAAIEAISGGTSTTPEQRIKQVLEYVGSLATVSSEVSHIVSLLSGK</sequence>
<dbReference type="GO" id="GO:0006310">
    <property type="term" value="P:DNA recombination"/>
    <property type="evidence" value="ECO:0007669"/>
    <property type="project" value="UniProtKB-KW"/>
</dbReference>
<evidence type="ECO:0000313" key="8">
    <source>
        <dbReference type="EMBL" id="MST97385.1"/>
    </source>
</evidence>
<accession>A0A844G3B4</accession>
<dbReference type="InterPro" id="IPR050090">
    <property type="entry name" value="Tyrosine_recombinase_XerCD"/>
</dbReference>
<keyword evidence="2" id="KW-0229">DNA integration</keyword>
<evidence type="ECO:0000256" key="4">
    <source>
        <dbReference type="ARBA" id="ARBA00023172"/>
    </source>
</evidence>
<evidence type="ECO:0000256" key="1">
    <source>
        <dbReference type="ARBA" id="ARBA00008857"/>
    </source>
</evidence>
<protein>
    <submittedName>
        <fullName evidence="8">Phage integrase family protein</fullName>
    </submittedName>
</protein>
<dbReference type="Proteomes" id="UP000435649">
    <property type="component" value="Unassembled WGS sequence"/>
</dbReference>
<comment type="similarity">
    <text evidence="1">Belongs to the 'phage' integrase family.</text>
</comment>
<dbReference type="InterPro" id="IPR011010">
    <property type="entry name" value="DNA_brk_join_enz"/>
</dbReference>
<dbReference type="RefSeq" id="WP_154418296.1">
    <property type="nucleotide sequence ID" value="NZ_VUNS01000009.1"/>
</dbReference>
<dbReference type="GO" id="GO:0003677">
    <property type="term" value="F:DNA binding"/>
    <property type="evidence" value="ECO:0007669"/>
    <property type="project" value="UniProtKB-UniRule"/>
</dbReference>
<dbReference type="Gene3D" id="1.10.150.130">
    <property type="match status" value="1"/>
</dbReference>
<evidence type="ECO:0000313" key="9">
    <source>
        <dbReference type="Proteomes" id="UP000435649"/>
    </source>
</evidence>
<dbReference type="PANTHER" id="PTHR30349:SF41">
    <property type="entry name" value="INTEGRASE_RECOMBINASE PROTEIN MJ0367-RELATED"/>
    <property type="match status" value="1"/>
</dbReference>
<evidence type="ECO:0000256" key="2">
    <source>
        <dbReference type="ARBA" id="ARBA00022908"/>
    </source>
</evidence>
<dbReference type="SUPFAM" id="SSF56349">
    <property type="entry name" value="DNA breaking-rejoining enzymes"/>
    <property type="match status" value="1"/>
</dbReference>